<gene>
    <name evidence="2" type="ORF">U9M48_038748</name>
</gene>
<evidence type="ECO:0000313" key="2">
    <source>
        <dbReference type="EMBL" id="WVZ92702.1"/>
    </source>
</evidence>
<feature type="region of interest" description="Disordered" evidence="1">
    <location>
        <begin position="68"/>
        <end position="199"/>
    </location>
</feature>
<organism evidence="2 3">
    <name type="scientific">Paspalum notatum var. saurae</name>
    <dbReference type="NCBI Taxonomy" id="547442"/>
    <lineage>
        <taxon>Eukaryota</taxon>
        <taxon>Viridiplantae</taxon>
        <taxon>Streptophyta</taxon>
        <taxon>Embryophyta</taxon>
        <taxon>Tracheophyta</taxon>
        <taxon>Spermatophyta</taxon>
        <taxon>Magnoliopsida</taxon>
        <taxon>Liliopsida</taxon>
        <taxon>Poales</taxon>
        <taxon>Poaceae</taxon>
        <taxon>PACMAD clade</taxon>
        <taxon>Panicoideae</taxon>
        <taxon>Andropogonodae</taxon>
        <taxon>Paspaleae</taxon>
        <taxon>Paspalinae</taxon>
        <taxon>Paspalum</taxon>
    </lineage>
</organism>
<keyword evidence="3" id="KW-1185">Reference proteome</keyword>
<feature type="compositionally biased region" description="Pro residues" evidence="1">
    <location>
        <begin position="84"/>
        <end position="93"/>
    </location>
</feature>
<feature type="compositionally biased region" description="Acidic residues" evidence="1">
    <location>
        <begin position="97"/>
        <end position="127"/>
    </location>
</feature>
<protein>
    <submittedName>
        <fullName evidence="2">Uncharacterized protein</fullName>
    </submittedName>
</protein>
<evidence type="ECO:0000256" key="1">
    <source>
        <dbReference type="SAM" id="MobiDB-lite"/>
    </source>
</evidence>
<reference evidence="2 3" key="1">
    <citation type="submission" date="2024-02" db="EMBL/GenBank/DDBJ databases">
        <title>High-quality chromosome-scale genome assembly of Pensacola bahiagrass (Paspalum notatum Flugge var. saurae).</title>
        <authorList>
            <person name="Vega J.M."/>
            <person name="Podio M."/>
            <person name="Orjuela J."/>
            <person name="Siena L.A."/>
            <person name="Pessino S.C."/>
            <person name="Combes M.C."/>
            <person name="Mariac C."/>
            <person name="Albertini E."/>
            <person name="Pupilli F."/>
            <person name="Ortiz J.P.A."/>
            <person name="Leblanc O."/>
        </authorList>
    </citation>
    <scope>NUCLEOTIDE SEQUENCE [LARGE SCALE GENOMIC DNA]</scope>
    <source>
        <strain evidence="2">R1</strain>
        <tissue evidence="2">Leaf</tissue>
    </source>
</reference>
<proteinExistence type="predicted"/>
<dbReference type="Proteomes" id="UP001341281">
    <property type="component" value="Chromosome 09"/>
</dbReference>
<accession>A0AAQ3UMH7</accession>
<feature type="region of interest" description="Disordered" evidence="1">
    <location>
        <begin position="246"/>
        <end position="267"/>
    </location>
</feature>
<sequence length="267" mass="30220">MNKWGLANLGHNGNHDLWVKLYNLSRVFKTDISAVLTVKSGPDPHGLEFRLQGEWLMMSTFKRTARMRVGGRGYGGPNRIRLPTPTPPSPPPQEWVDLTESEEEDPEELVPELSEDEPEEEPQEEPLEVQPPVPPSAPPRSNPGRIRKTRLLTPKTHPKDGNAPPSDDDEDDDEAGPVVTTTHRRFDYPPPVPRMPRETPEMLHYDRFGITYVGTRYRHPVLPDDWDMTVEIGIPDEFGSRRNIHVEHAPTRRNSHEAAIGDAPGRP</sequence>
<name>A0AAQ3UMH7_PASNO</name>
<evidence type="ECO:0000313" key="3">
    <source>
        <dbReference type="Proteomes" id="UP001341281"/>
    </source>
</evidence>
<feature type="compositionally biased region" description="Acidic residues" evidence="1">
    <location>
        <begin position="166"/>
        <end position="175"/>
    </location>
</feature>
<dbReference type="AlphaFoldDB" id="A0AAQ3UMH7"/>
<feature type="compositionally biased region" description="Basic and acidic residues" evidence="1">
    <location>
        <begin position="246"/>
        <end position="256"/>
    </location>
</feature>
<dbReference type="EMBL" id="CP144753">
    <property type="protein sequence ID" value="WVZ92702.1"/>
    <property type="molecule type" value="Genomic_DNA"/>
</dbReference>
<feature type="compositionally biased region" description="Pro residues" evidence="1">
    <location>
        <begin position="129"/>
        <end position="141"/>
    </location>
</feature>